<dbReference type="EMBL" id="JBBPFD010000491">
    <property type="protein sequence ID" value="KAK7878681.1"/>
    <property type="molecule type" value="Genomic_DNA"/>
</dbReference>
<comment type="caution">
    <text evidence="1">The sequence shown here is derived from an EMBL/GenBank/DDBJ whole genome shotgun (WGS) entry which is preliminary data.</text>
</comment>
<protein>
    <submittedName>
        <fullName evidence="1">Uncharacterized protein</fullName>
    </submittedName>
</protein>
<reference evidence="2" key="1">
    <citation type="submission" date="2024-04" db="EMBL/GenBank/DDBJ databases">
        <title>Salinicola lusitanus LLJ914,a marine bacterium isolated from the Okinawa Trough.</title>
        <authorList>
            <person name="Li J."/>
        </authorList>
    </citation>
    <scope>NUCLEOTIDE SEQUENCE [LARGE SCALE GENOMIC DNA]</scope>
</reference>
<organism evidence="1 2">
    <name type="scientific">Mugilogobius chulae</name>
    <name type="common">yellowstripe goby</name>
    <dbReference type="NCBI Taxonomy" id="88201"/>
    <lineage>
        <taxon>Eukaryota</taxon>
        <taxon>Metazoa</taxon>
        <taxon>Chordata</taxon>
        <taxon>Craniata</taxon>
        <taxon>Vertebrata</taxon>
        <taxon>Euteleostomi</taxon>
        <taxon>Actinopterygii</taxon>
        <taxon>Neopterygii</taxon>
        <taxon>Teleostei</taxon>
        <taxon>Neoteleostei</taxon>
        <taxon>Acanthomorphata</taxon>
        <taxon>Gobiaria</taxon>
        <taxon>Gobiiformes</taxon>
        <taxon>Gobioidei</taxon>
        <taxon>Gobiidae</taxon>
        <taxon>Gobionellinae</taxon>
        <taxon>Mugilogobius</taxon>
    </lineage>
</organism>
<dbReference type="Proteomes" id="UP001460270">
    <property type="component" value="Unassembled WGS sequence"/>
</dbReference>
<dbReference type="AlphaFoldDB" id="A0AAW0MPP0"/>
<gene>
    <name evidence="1" type="ORF">WMY93_030517</name>
</gene>
<name>A0AAW0MPP0_9GOBI</name>
<accession>A0AAW0MPP0</accession>
<keyword evidence="2" id="KW-1185">Reference proteome</keyword>
<evidence type="ECO:0000313" key="1">
    <source>
        <dbReference type="EMBL" id="KAK7878681.1"/>
    </source>
</evidence>
<proteinExistence type="predicted"/>
<sequence length="57" mass="6468">MAFSSVTGRCRVTVVRQREEGYETGKEMQTDPKTNLQYYTVTSSEWGVGGDRECEIT</sequence>
<evidence type="ECO:0000313" key="2">
    <source>
        <dbReference type="Proteomes" id="UP001460270"/>
    </source>
</evidence>